<protein>
    <submittedName>
        <fullName evidence="1">Uncharacterized protein</fullName>
    </submittedName>
</protein>
<sequence>MKQWLIRWLIQCRRALATIMIRWLDRWAVGMVVREADTFYLAAGRALTIAMVDGPVKRYTLVAGDTLSMALHTYAGGEEFPIPLTVALLVGEPAERYLQARAAEPLLGKELMN</sequence>
<dbReference type="EMBL" id="LJCR01000001">
    <property type="protein sequence ID" value="KPV55033.1"/>
    <property type="molecule type" value="Genomic_DNA"/>
</dbReference>
<evidence type="ECO:0000313" key="1">
    <source>
        <dbReference type="EMBL" id="KPV55033.1"/>
    </source>
</evidence>
<comment type="caution">
    <text evidence="1">The sequence shown here is derived from an EMBL/GenBank/DDBJ whole genome shotgun (WGS) entry which is preliminary data.</text>
</comment>
<dbReference type="Proteomes" id="UP000050509">
    <property type="component" value="Unassembled WGS sequence"/>
</dbReference>
<reference evidence="1 2" key="1">
    <citation type="submission" date="2015-09" db="EMBL/GenBank/DDBJ databases">
        <title>Draft genome sequence of Kouleothrix aurantiaca JCM 19913.</title>
        <authorList>
            <person name="Hemp J."/>
        </authorList>
    </citation>
    <scope>NUCLEOTIDE SEQUENCE [LARGE SCALE GENOMIC DNA]</scope>
    <source>
        <strain evidence="1 2">COM-B</strain>
    </source>
</reference>
<organism evidence="1 2">
    <name type="scientific">Kouleothrix aurantiaca</name>
    <dbReference type="NCBI Taxonomy" id="186479"/>
    <lineage>
        <taxon>Bacteria</taxon>
        <taxon>Bacillati</taxon>
        <taxon>Chloroflexota</taxon>
        <taxon>Chloroflexia</taxon>
        <taxon>Chloroflexales</taxon>
        <taxon>Roseiflexineae</taxon>
        <taxon>Roseiflexaceae</taxon>
        <taxon>Kouleothrix</taxon>
    </lineage>
</organism>
<evidence type="ECO:0000313" key="2">
    <source>
        <dbReference type="Proteomes" id="UP000050509"/>
    </source>
</evidence>
<dbReference type="AlphaFoldDB" id="A0A0P9DYH1"/>
<proteinExistence type="predicted"/>
<keyword evidence="2" id="KW-1185">Reference proteome</keyword>
<accession>A0A0P9DYH1</accession>
<gene>
    <name evidence="1" type="ORF">SE17_00065</name>
</gene>
<name>A0A0P9DYH1_9CHLR</name>